<dbReference type="AlphaFoldDB" id="Q13GH3"/>
<keyword evidence="2" id="KW-0001">2Fe-2S</keyword>
<evidence type="ECO:0000256" key="1">
    <source>
        <dbReference type="ARBA" id="ARBA00008751"/>
    </source>
</evidence>
<evidence type="ECO:0000256" key="7">
    <source>
        <dbReference type="SAM" id="Coils"/>
    </source>
</evidence>
<proteinExistence type="inferred from homology"/>
<keyword evidence="9" id="KW-0223">Dioxygenase</keyword>
<evidence type="ECO:0000256" key="5">
    <source>
        <dbReference type="ARBA" id="ARBA00023004"/>
    </source>
</evidence>
<dbReference type="KEGG" id="bxb:DR64_7509"/>
<dbReference type="InterPro" id="IPR036922">
    <property type="entry name" value="Rieske_2Fe-2S_sf"/>
</dbReference>
<evidence type="ECO:0000313" key="10">
    <source>
        <dbReference type="Proteomes" id="UP000001817"/>
    </source>
</evidence>
<dbReference type="PROSITE" id="PS51296">
    <property type="entry name" value="RIESKE"/>
    <property type="match status" value="1"/>
</dbReference>
<dbReference type="PRINTS" id="PR00090">
    <property type="entry name" value="RNGDIOXGNASE"/>
</dbReference>
<feature type="domain" description="Rieske" evidence="8">
    <location>
        <begin position="42"/>
        <end position="159"/>
    </location>
</feature>
<dbReference type="KEGG" id="bxe:Bxe_C0941"/>
<feature type="coiled-coil region" evidence="7">
    <location>
        <begin position="253"/>
        <end position="280"/>
    </location>
</feature>
<dbReference type="OrthoDB" id="9790995at2"/>
<dbReference type="GO" id="GO:0051537">
    <property type="term" value="F:2 iron, 2 sulfur cluster binding"/>
    <property type="evidence" value="ECO:0007669"/>
    <property type="project" value="UniProtKB-KW"/>
</dbReference>
<dbReference type="InterPro" id="IPR001663">
    <property type="entry name" value="Rng_hydr_dOase-A"/>
</dbReference>
<evidence type="ECO:0000256" key="2">
    <source>
        <dbReference type="ARBA" id="ARBA00022714"/>
    </source>
</evidence>
<evidence type="ECO:0000256" key="3">
    <source>
        <dbReference type="ARBA" id="ARBA00022723"/>
    </source>
</evidence>
<dbReference type="Proteomes" id="UP000001817">
    <property type="component" value="Chromosome 3"/>
</dbReference>
<dbReference type="EMBL" id="CP000272">
    <property type="protein sequence ID" value="ABE36816.1"/>
    <property type="molecule type" value="Genomic_DNA"/>
</dbReference>
<keyword evidence="6" id="KW-0411">Iron-sulfur</keyword>
<dbReference type="Gene3D" id="3.90.380.10">
    <property type="entry name" value="Naphthalene 1,2-dioxygenase Alpha Subunit, Chain A, domain 1"/>
    <property type="match status" value="1"/>
</dbReference>
<dbReference type="InterPro" id="IPR017941">
    <property type="entry name" value="Rieske_2Fe-2S"/>
</dbReference>
<keyword evidence="7" id="KW-0175">Coiled coil</keyword>
<keyword evidence="5" id="KW-0408">Iron</keyword>
<keyword evidence="10" id="KW-1185">Reference proteome</keyword>
<accession>Q13GH3</accession>
<dbReference type="InterPro" id="IPR043264">
    <property type="entry name" value="AhdA1c-like_alpha_C"/>
</dbReference>
<name>Q13GH3_PARXL</name>
<dbReference type="InterPro" id="IPR015879">
    <property type="entry name" value="Ring_hydroxy_dOase_asu_C_dom"/>
</dbReference>
<keyword evidence="4" id="KW-0560">Oxidoreductase</keyword>
<dbReference type="PATRIC" id="fig|266265.5.peg.8705"/>
<comment type="similarity">
    <text evidence="1">Belongs to the bacterial ring-hydroxylating dioxygenase alpha subunit family.</text>
</comment>
<keyword evidence="3" id="KW-0479">Metal-binding</keyword>
<dbReference type="eggNOG" id="COG4638">
    <property type="taxonomic scope" value="Bacteria"/>
</dbReference>
<dbReference type="SUPFAM" id="SSF50022">
    <property type="entry name" value="ISP domain"/>
    <property type="match status" value="1"/>
</dbReference>
<dbReference type="Pfam" id="PF00848">
    <property type="entry name" value="Ring_hydroxyl_A"/>
    <property type="match status" value="1"/>
</dbReference>
<evidence type="ECO:0000313" key="9">
    <source>
        <dbReference type="EMBL" id="ABE36816.1"/>
    </source>
</evidence>
<dbReference type="STRING" id="266265.Bxe_C0941"/>
<dbReference type="SUPFAM" id="SSF55961">
    <property type="entry name" value="Bet v1-like"/>
    <property type="match status" value="1"/>
</dbReference>
<organism evidence="9 10">
    <name type="scientific">Paraburkholderia xenovorans (strain LB400)</name>
    <dbReference type="NCBI Taxonomy" id="266265"/>
    <lineage>
        <taxon>Bacteria</taxon>
        <taxon>Pseudomonadati</taxon>
        <taxon>Pseudomonadota</taxon>
        <taxon>Betaproteobacteria</taxon>
        <taxon>Burkholderiales</taxon>
        <taxon>Burkholderiaceae</taxon>
        <taxon>Paraburkholderia</taxon>
    </lineage>
</organism>
<evidence type="ECO:0000259" key="8">
    <source>
        <dbReference type="PROSITE" id="PS51296"/>
    </source>
</evidence>
<dbReference type="Gene3D" id="2.102.10.10">
    <property type="entry name" value="Rieske [2Fe-2S] iron-sulphur domain"/>
    <property type="match status" value="1"/>
</dbReference>
<dbReference type="CDD" id="cd08880">
    <property type="entry name" value="RHO_alpha_C_ahdA1c-like"/>
    <property type="match status" value="1"/>
</dbReference>
<gene>
    <name evidence="9" type="ORF">Bxe_C0941</name>
</gene>
<dbReference type="RefSeq" id="WP_011494063.1">
    <property type="nucleotide sequence ID" value="NC_007953.1"/>
</dbReference>
<dbReference type="PANTHER" id="PTHR43756:SF1">
    <property type="entry name" value="3-PHENYLPROPIONATE_CINNAMIC ACID DIOXYGENASE SUBUNIT ALPHA"/>
    <property type="match status" value="1"/>
</dbReference>
<dbReference type="GO" id="GO:0005506">
    <property type="term" value="F:iron ion binding"/>
    <property type="evidence" value="ECO:0007669"/>
    <property type="project" value="InterPro"/>
</dbReference>
<evidence type="ECO:0000256" key="4">
    <source>
        <dbReference type="ARBA" id="ARBA00023002"/>
    </source>
</evidence>
<sequence>MPVNVTERKWPEEGVIRIPNFIYHDEEVFRRELETFHYGNSWNYVGLECELPAAGSFKRSWIGPRSVLVTRDEQGEIHVVENRCAHRESQFTWKECGKFDSNLMICPYHNWTFDLAGNLKTMPYFRGINGNPGMPASFDRGEHGLKKLRVTTRGGTIWATYSEQTPDFATFVGPEILQWFDRIFNGKKLKLLGIARQIVPSNWKFYTDNTHDGYHAAFLHTFIPKFGLWRPDGDYHAIPTERGRHILYTTRYSKELRETRNEATEQLAKMQNDYDLVDKRVISQYLDEYGDNTNTAYQIFPTVVVQQFFSSLVVRHIIPKTATTHELSWNFFGYEEDDEQMVNARVRHSNLVGPSGFISAEDTEIISTLQPIVEEFGGNHVIEMGGHGVEAGHTMITESPLRAFYEFYRREMQL</sequence>
<dbReference type="Pfam" id="PF00355">
    <property type="entry name" value="Rieske"/>
    <property type="match status" value="1"/>
</dbReference>
<protein>
    <submittedName>
        <fullName evidence="9">Rieske-type ring dioxygenase alpha subunit</fullName>
    </submittedName>
</protein>
<reference evidence="9 10" key="1">
    <citation type="journal article" date="2006" name="Proc. Natl. Acad. Sci. U.S.A.">
        <title>Burkholderia xenovorans LB400 harbors a multi-replicon, 9.73-Mbp genome shaped for versatility.</title>
        <authorList>
            <person name="Chain P.S."/>
            <person name="Denef V.J."/>
            <person name="Konstantinidis K.T."/>
            <person name="Vergez L.M."/>
            <person name="Agullo L."/>
            <person name="Reyes V.L."/>
            <person name="Hauser L."/>
            <person name="Cordova M."/>
            <person name="Gomez L."/>
            <person name="Gonzalez M."/>
            <person name="Land M."/>
            <person name="Lao V."/>
            <person name="Larimer F."/>
            <person name="LiPuma J.J."/>
            <person name="Mahenthiralingam E."/>
            <person name="Malfatti S.A."/>
            <person name="Marx C.J."/>
            <person name="Parnell J.J."/>
            <person name="Ramette A."/>
            <person name="Richardson P."/>
            <person name="Seeger M."/>
            <person name="Smith D."/>
            <person name="Spilker T."/>
            <person name="Sul W.J."/>
            <person name="Tsoi T.V."/>
            <person name="Ulrich L.E."/>
            <person name="Zhulin I.B."/>
            <person name="Tiedje J.M."/>
        </authorList>
    </citation>
    <scope>NUCLEOTIDE SEQUENCE [LARGE SCALE GENOMIC DNA]</scope>
    <source>
        <strain evidence="9 10">LB400</strain>
    </source>
</reference>
<dbReference type="GO" id="GO:0051213">
    <property type="term" value="F:dioxygenase activity"/>
    <property type="evidence" value="ECO:0007669"/>
    <property type="project" value="UniProtKB-KW"/>
</dbReference>
<evidence type="ECO:0000256" key="6">
    <source>
        <dbReference type="ARBA" id="ARBA00023014"/>
    </source>
</evidence>
<dbReference type="PANTHER" id="PTHR43756">
    <property type="entry name" value="CHOLINE MONOOXYGENASE, CHLOROPLASTIC"/>
    <property type="match status" value="1"/>
</dbReference>